<dbReference type="PANTHER" id="PTHR43779">
    <property type="entry name" value="DIOXYGENASE RV0097-RELATED"/>
    <property type="match status" value="1"/>
</dbReference>
<name>A0A1B9GSY2_9TREE</name>
<evidence type="ECO:0000256" key="3">
    <source>
        <dbReference type="ARBA" id="ARBA00022723"/>
    </source>
</evidence>
<dbReference type="Proteomes" id="UP000092666">
    <property type="component" value="Unassembled WGS sequence"/>
</dbReference>
<keyword evidence="6" id="KW-0408">Iron</keyword>
<keyword evidence="5" id="KW-0560">Oxidoreductase</keyword>
<dbReference type="STRING" id="1296120.A0A1B9GSY2"/>
<proteinExistence type="inferred from homology"/>
<evidence type="ECO:0000256" key="6">
    <source>
        <dbReference type="ARBA" id="ARBA00023004"/>
    </source>
</evidence>
<dbReference type="InterPro" id="IPR042098">
    <property type="entry name" value="TauD-like_sf"/>
</dbReference>
<dbReference type="Gene3D" id="3.60.130.10">
    <property type="entry name" value="Clavaminate synthase-like"/>
    <property type="match status" value="1"/>
</dbReference>
<evidence type="ECO:0000313" key="9">
    <source>
        <dbReference type="Proteomes" id="UP000092666"/>
    </source>
</evidence>
<dbReference type="GO" id="GO:0051213">
    <property type="term" value="F:dioxygenase activity"/>
    <property type="evidence" value="ECO:0007669"/>
    <property type="project" value="UniProtKB-KW"/>
</dbReference>
<accession>A0A1B9GSY2</accession>
<reference evidence="8 9" key="1">
    <citation type="submission" date="2013-07" db="EMBL/GenBank/DDBJ databases">
        <title>The Genome Sequence of Cryptococcus heveanensis BCC8398.</title>
        <authorList>
            <consortium name="The Broad Institute Genome Sequencing Platform"/>
            <person name="Cuomo C."/>
            <person name="Litvintseva A."/>
            <person name="Chen Y."/>
            <person name="Heitman J."/>
            <person name="Sun S."/>
            <person name="Springer D."/>
            <person name="Dromer F."/>
            <person name="Young S.K."/>
            <person name="Zeng Q."/>
            <person name="Gargeya S."/>
            <person name="Fitzgerald M."/>
            <person name="Abouelleil A."/>
            <person name="Alvarado L."/>
            <person name="Berlin A.M."/>
            <person name="Chapman S.B."/>
            <person name="Dewar J."/>
            <person name="Goldberg J."/>
            <person name="Griggs A."/>
            <person name="Gujja S."/>
            <person name="Hansen M."/>
            <person name="Howarth C."/>
            <person name="Imamovic A."/>
            <person name="Larimer J."/>
            <person name="McCowan C."/>
            <person name="Murphy C."/>
            <person name="Pearson M."/>
            <person name="Priest M."/>
            <person name="Roberts A."/>
            <person name="Saif S."/>
            <person name="Shea T."/>
            <person name="Sykes S."/>
            <person name="Wortman J."/>
            <person name="Nusbaum C."/>
            <person name="Birren B."/>
        </authorList>
    </citation>
    <scope>NUCLEOTIDE SEQUENCE [LARGE SCALE GENOMIC DNA]</scope>
    <source>
        <strain evidence="8 9">BCC8398</strain>
    </source>
</reference>
<reference evidence="9" key="2">
    <citation type="submission" date="2013-12" db="EMBL/GenBank/DDBJ databases">
        <title>Evolution of pathogenesis and genome organization in the Tremellales.</title>
        <authorList>
            <person name="Cuomo C."/>
            <person name="Litvintseva A."/>
            <person name="Heitman J."/>
            <person name="Chen Y."/>
            <person name="Sun S."/>
            <person name="Springer D."/>
            <person name="Dromer F."/>
            <person name="Young S."/>
            <person name="Zeng Q."/>
            <person name="Chapman S."/>
            <person name="Gujja S."/>
            <person name="Saif S."/>
            <person name="Birren B."/>
        </authorList>
    </citation>
    <scope>NUCLEOTIDE SEQUENCE [LARGE SCALE GENOMIC DNA]</scope>
    <source>
        <strain evidence="9">BCC8398</strain>
    </source>
</reference>
<dbReference type="Pfam" id="PF02668">
    <property type="entry name" value="TauD"/>
    <property type="match status" value="1"/>
</dbReference>
<keyword evidence="4" id="KW-0223">Dioxygenase</keyword>
<dbReference type="GO" id="GO:0046872">
    <property type="term" value="F:metal ion binding"/>
    <property type="evidence" value="ECO:0007669"/>
    <property type="project" value="UniProtKB-KW"/>
</dbReference>
<dbReference type="InterPro" id="IPR003819">
    <property type="entry name" value="TauD/TfdA-like"/>
</dbReference>
<gene>
    <name evidence="8" type="ORF">I316_04129</name>
</gene>
<feature type="domain" description="TauD/TfdA-like" evidence="7">
    <location>
        <begin position="9"/>
        <end position="344"/>
    </location>
</feature>
<dbReference type="EMBL" id="KI669501">
    <property type="protein sequence ID" value="OCF34179.1"/>
    <property type="molecule type" value="Genomic_DNA"/>
</dbReference>
<dbReference type="SUPFAM" id="SSF51197">
    <property type="entry name" value="Clavaminate synthase-like"/>
    <property type="match status" value="1"/>
</dbReference>
<comment type="cofactor">
    <cofactor evidence="1">
        <name>Fe(2+)</name>
        <dbReference type="ChEBI" id="CHEBI:29033"/>
    </cofactor>
</comment>
<protein>
    <recommendedName>
        <fullName evidence="7">TauD/TfdA-like domain-containing protein</fullName>
    </recommendedName>
</protein>
<dbReference type="PANTHER" id="PTHR43779:SF2">
    <property type="entry name" value="ALPHA-KETOGLUTARATE-DEPENDENT XANTHINE DIOXYGENASE XAN1"/>
    <property type="match status" value="1"/>
</dbReference>
<evidence type="ECO:0000313" key="8">
    <source>
        <dbReference type="EMBL" id="OCF34179.1"/>
    </source>
</evidence>
<evidence type="ECO:0000256" key="5">
    <source>
        <dbReference type="ARBA" id="ARBA00023002"/>
    </source>
</evidence>
<organism evidence="8 9">
    <name type="scientific">Kwoniella heveanensis BCC8398</name>
    <dbReference type="NCBI Taxonomy" id="1296120"/>
    <lineage>
        <taxon>Eukaryota</taxon>
        <taxon>Fungi</taxon>
        <taxon>Dikarya</taxon>
        <taxon>Basidiomycota</taxon>
        <taxon>Agaricomycotina</taxon>
        <taxon>Tremellomycetes</taxon>
        <taxon>Tremellales</taxon>
        <taxon>Cryptococcaceae</taxon>
        <taxon>Kwoniella</taxon>
    </lineage>
</organism>
<sequence>MLTGRWDVDADFEVIQDALYRHLVVVIKGQKDLEPENQLALNRRFDPGATSYGHSNNSQRRQGSILSNRDGITIPSVPQVQVLGEGPLDTSARSWYKGLEGVVMRHPTHQLFHRHHLSVAELAEAKTRFYRWHIDAALYGINPPIVTTLLGISNPKGEPQTVVYDDGTGGSLGISRGATAFASGAEALRALPEDLRQIALHSSVVYAPHPYTFISDAKAHSTGLVCLSEGLEKPLEELPEWDESKLLTLPMVWTNPVTGEKSLQIHGACVWKLLVRKNDTEEPTVVDSLSEVRDLVYKLMRPGIDPPRVYAHTWEDGDLAIFYNRGVWHSVTGQDFGPRLMHQCNLASPIPIS</sequence>
<dbReference type="AlphaFoldDB" id="A0A1B9GSY2"/>
<keyword evidence="9" id="KW-1185">Reference proteome</keyword>
<evidence type="ECO:0000256" key="2">
    <source>
        <dbReference type="ARBA" id="ARBA00005896"/>
    </source>
</evidence>
<evidence type="ECO:0000256" key="1">
    <source>
        <dbReference type="ARBA" id="ARBA00001954"/>
    </source>
</evidence>
<dbReference type="OrthoDB" id="93019at2759"/>
<keyword evidence="3" id="KW-0479">Metal-binding</keyword>
<comment type="similarity">
    <text evidence="2">Belongs to the TfdA dioxygenase family.</text>
</comment>
<evidence type="ECO:0000259" key="7">
    <source>
        <dbReference type="Pfam" id="PF02668"/>
    </source>
</evidence>
<evidence type="ECO:0000256" key="4">
    <source>
        <dbReference type="ARBA" id="ARBA00022964"/>
    </source>
</evidence>
<dbReference type="InterPro" id="IPR051178">
    <property type="entry name" value="TfdA_dioxygenase"/>
</dbReference>